<sequence>MTTPGFLPTHVVPPGGLPAWEAPDPARPTVPLDALLPVQLLDRLGDWGQVLCANGWSAWVDGRLLVAVPQAPPAAGTGPARTADPRPLLARAEEALGRYRTEAEALAAGRLDGGAFRDRMKGLRIGVVVDGDSLWLFDAAHERWVYCDGTRLSTFAVAGEPQEDPAPPGAAAPAPSPAPSPVAAPDPGSAPSPAAARAPAPAPTPEPARTPEPTRVVGERGPVEPAPEEHGRADTAPAAQEPMDTAPGARERTEEARPGRQGPRDHEPTRLVRPVTPDE</sequence>
<dbReference type="RefSeq" id="WP_355401190.1">
    <property type="nucleotide sequence ID" value="NZ_JBEGHN010000034.1"/>
</dbReference>
<keyword evidence="3" id="KW-1185">Reference proteome</keyword>
<reference evidence="2 3" key="1">
    <citation type="submission" date="2024-06" db="EMBL/GenBank/DDBJ databases">
        <title>The Natural Products Discovery Center: Release of the First 8490 Sequenced Strains for Exploring Actinobacteria Biosynthetic Diversity.</title>
        <authorList>
            <person name="Kalkreuter E."/>
            <person name="Kautsar S.A."/>
            <person name="Yang D."/>
            <person name="Bader C.D."/>
            <person name="Teijaro C.N."/>
            <person name="Fluegel L."/>
            <person name="Davis C.M."/>
            <person name="Simpson J.R."/>
            <person name="Lauterbach L."/>
            <person name="Steele A.D."/>
            <person name="Gui C."/>
            <person name="Meng S."/>
            <person name="Li G."/>
            <person name="Viehrig K."/>
            <person name="Ye F."/>
            <person name="Su P."/>
            <person name="Kiefer A.F."/>
            <person name="Nichols A."/>
            <person name="Cepeda A.J."/>
            <person name="Yan W."/>
            <person name="Fan B."/>
            <person name="Jiang Y."/>
            <person name="Adhikari A."/>
            <person name="Zheng C.-J."/>
            <person name="Schuster L."/>
            <person name="Cowan T.M."/>
            <person name="Smanski M.J."/>
            <person name="Chevrette M.G."/>
            <person name="De Carvalho L.P.S."/>
            <person name="Shen B."/>
        </authorList>
    </citation>
    <scope>NUCLEOTIDE SEQUENCE [LARGE SCALE GENOMIC DNA]</scope>
    <source>
        <strain evidence="2 3">NPDC006434</strain>
    </source>
</reference>
<protein>
    <submittedName>
        <fullName evidence="2">Uncharacterized protein</fullName>
    </submittedName>
</protein>
<feature type="compositionally biased region" description="Basic and acidic residues" evidence="1">
    <location>
        <begin position="217"/>
        <end position="233"/>
    </location>
</feature>
<evidence type="ECO:0000256" key="1">
    <source>
        <dbReference type="SAM" id="MobiDB-lite"/>
    </source>
</evidence>
<feature type="compositionally biased region" description="Pro residues" evidence="1">
    <location>
        <begin position="200"/>
        <end position="210"/>
    </location>
</feature>
<gene>
    <name evidence="2" type="ORF">ABZZ21_31335</name>
</gene>
<evidence type="ECO:0000313" key="2">
    <source>
        <dbReference type="EMBL" id="MET9848960.1"/>
    </source>
</evidence>
<organism evidence="2 3">
    <name type="scientific">Streptomyces ossamyceticus</name>
    <dbReference type="NCBI Taxonomy" id="249581"/>
    <lineage>
        <taxon>Bacteria</taxon>
        <taxon>Bacillati</taxon>
        <taxon>Actinomycetota</taxon>
        <taxon>Actinomycetes</taxon>
        <taxon>Kitasatosporales</taxon>
        <taxon>Streptomycetaceae</taxon>
        <taxon>Streptomyces</taxon>
    </lineage>
</organism>
<feature type="compositionally biased region" description="Basic and acidic residues" evidence="1">
    <location>
        <begin position="249"/>
        <end position="270"/>
    </location>
</feature>
<feature type="region of interest" description="Disordered" evidence="1">
    <location>
        <begin position="159"/>
        <end position="279"/>
    </location>
</feature>
<feature type="compositionally biased region" description="Pro residues" evidence="1">
    <location>
        <begin position="164"/>
        <end position="190"/>
    </location>
</feature>
<accession>A0ABV2V7H7</accession>
<comment type="caution">
    <text evidence="2">The sequence shown here is derived from an EMBL/GenBank/DDBJ whole genome shotgun (WGS) entry which is preliminary data.</text>
</comment>
<proteinExistence type="predicted"/>
<name>A0ABV2V7H7_9ACTN</name>
<evidence type="ECO:0000313" key="3">
    <source>
        <dbReference type="Proteomes" id="UP001550210"/>
    </source>
</evidence>
<dbReference type="Proteomes" id="UP001550210">
    <property type="component" value="Unassembled WGS sequence"/>
</dbReference>
<dbReference type="EMBL" id="JBEXPZ010000046">
    <property type="protein sequence ID" value="MET9848960.1"/>
    <property type="molecule type" value="Genomic_DNA"/>
</dbReference>